<dbReference type="RefSeq" id="WP_265143600.1">
    <property type="nucleotide sequence ID" value="NZ_JAPCHZ010000001.1"/>
</dbReference>
<dbReference type="Proteomes" id="UP001209107">
    <property type="component" value="Unassembled WGS sequence"/>
</dbReference>
<dbReference type="EMBL" id="JAPCHZ010000001">
    <property type="protein sequence ID" value="MCW4450865.1"/>
    <property type="molecule type" value="Genomic_DNA"/>
</dbReference>
<dbReference type="Gene3D" id="2.30.30.60">
    <property type="match status" value="1"/>
</dbReference>
<keyword evidence="4 5" id="KW-0472">Membrane</keyword>
<keyword evidence="3 5" id="KW-1133">Transmembrane helix</keyword>
<evidence type="ECO:0000256" key="2">
    <source>
        <dbReference type="ARBA" id="ARBA00022692"/>
    </source>
</evidence>
<evidence type="ECO:0000313" key="7">
    <source>
        <dbReference type="EMBL" id="MCW4450865.1"/>
    </source>
</evidence>
<dbReference type="Pfam" id="PF00924">
    <property type="entry name" value="MS_channel_2nd"/>
    <property type="match status" value="1"/>
</dbReference>
<dbReference type="PANTHER" id="PTHR30414:SF0">
    <property type="entry name" value="MINICONDUCTANCE MECHANOSENSITIVE CHANNEL YBDG"/>
    <property type="match status" value="1"/>
</dbReference>
<dbReference type="SUPFAM" id="SSF50182">
    <property type="entry name" value="Sm-like ribonucleoproteins"/>
    <property type="match status" value="1"/>
</dbReference>
<feature type="transmembrane region" description="Helical" evidence="5">
    <location>
        <begin position="79"/>
        <end position="100"/>
    </location>
</feature>
<dbReference type="InterPro" id="IPR023408">
    <property type="entry name" value="MscS_beta-dom_sf"/>
</dbReference>
<reference evidence="7 8" key="1">
    <citation type="submission" date="2022-10" db="EMBL/GenBank/DDBJ databases">
        <title>Kaistella sp. BT-6-1-3.</title>
        <authorList>
            <person name="Ai J."/>
            <person name="Deng Z."/>
        </authorList>
    </citation>
    <scope>NUCLEOTIDE SEQUENCE [LARGE SCALE GENOMIC DNA]</scope>
    <source>
        <strain evidence="7 8">BT6-1-3</strain>
    </source>
</reference>
<evidence type="ECO:0000256" key="4">
    <source>
        <dbReference type="ARBA" id="ARBA00023136"/>
    </source>
</evidence>
<feature type="transmembrane region" description="Helical" evidence="5">
    <location>
        <begin position="112"/>
        <end position="132"/>
    </location>
</feature>
<evidence type="ECO:0000256" key="3">
    <source>
        <dbReference type="ARBA" id="ARBA00022989"/>
    </source>
</evidence>
<comment type="caution">
    <text evidence="7">The sequence shown here is derived from an EMBL/GenBank/DDBJ whole genome shotgun (WGS) entry which is preliminary data.</text>
</comment>
<feature type="domain" description="Mechanosensitive ion channel MscS" evidence="6">
    <location>
        <begin position="202"/>
        <end position="269"/>
    </location>
</feature>
<evidence type="ECO:0000313" key="8">
    <source>
        <dbReference type="Proteomes" id="UP001209107"/>
    </source>
</evidence>
<feature type="transmembrane region" description="Helical" evidence="5">
    <location>
        <begin position="152"/>
        <end position="174"/>
    </location>
</feature>
<keyword evidence="2 5" id="KW-0812">Transmembrane</keyword>
<proteinExistence type="predicted"/>
<dbReference type="InterPro" id="IPR010920">
    <property type="entry name" value="LSM_dom_sf"/>
</dbReference>
<dbReference type="PANTHER" id="PTHR30414">
    <property type="entry name" value="MINICONDUCTANCE MECHANOSENSITIVE CHANNEL YBDG"/>
    <property type="match status" value="1"/>
</dbReference>
<organism evidence="7 8">
    <name type="scientific">Kaistella yananensis</name>
    <dbReference type="NCBI Taxonomy" id="2989820"/>
    <lineage>
        <taxon>Bacteria</taxon>
        <taxon>Pseudomonadati</taxon>
        <taxon>Bacteroidota</taxon>
        <taxon>Flavobacteriia</taxon>
        <taxon>Flavobacteriales</taxon>
        <taxon>Weeksellaceae</taxon>
        <taxon>Chryseobacterium group</taxon>
        <taxon>Kaistella</taxon>
    </lineage>
</organism>
<comment type="subcellular location">
    <subcellularLocation>
        <location evidence="1">Membrane</location>
    </subcellularLocation>
</comment>
<evidence type="ECO:0000259" key="6">
    <source>
        <dbReference type="Pfam" id="PF00924"/>
    </source>
</evidence>
<gene>
    <name evidence="7" type="ORF">OK344_01420</name>
</gene>
<dbReference type="InterPro" id="IPR006685">
    <property type="entry name" value="MscS_channel_2nd"/>
</dbReference>
<sequence>MNDELTNTKNFLQAISDTIHFFIKNNVSSNWATLFQILAKFVVFAGLIYLVDLVVKVIINSIFKLLYDNNKYPVMKSIYVAKITNSFAHIIAVLFASFAVDSFFYGRHPKSFIFLERIIGLVIVFVVAGMLYRGLSAFRNYFTIKQDYYNIIALNAVSQSVKIFGIFVSSIVAISVIFGISGSAILGSLGAITAVLVLVFRDTILGFVTGIHVATSKNLKVGDWIGIPKYNLEGNIQDINLLTTKIQNFDKTISTIPTYDFLTTEIKNIQVMSESNTRRIKRSIIFNINSFKFLDDYTLNRLSKVNLIKHYLEVKKAEMVEERKVMENPELLINGRQLTNIGVFREYVFNYLKNNQHIDQEGTILVRQLENTPQGMPLEIYCFTNDSQWANYEDIQADIFDHLLVASKEFDLEVIQFAKIQ</sequence>
<evidence type="ECO:0000256" key="1">
    <source>
        <dbReference type="ARBA" id="ARBA00004370"/>
    </source>
</evidence>
<protein>
    <submittedName>
        <fullName evidence="7">Mechanosensitive ion channel family protein</fullName>
    </submittedName>
</protein>
<feature type="transmembrane region" description="Helical" evidence="5">
    <location>
        <begin position="37"/>
        <end position="59"/>
    </location>
</feature>
<accession>A0ABT3JJC5</accession>
<evidence type="ECO:0000256" key="5">
    <source>
        <dbReference type="SAM" id="Phobius"/>
    </source>
</evidence>
<name>A0ABT3JJC5_9FLAO</name>
<feature type="transmembrane region" description="Helical" evidence="5">
    <location>
        <begin position="180"/>
        <end position="200"/>
    </location>
</feature>
<keyword evidence="8" id="KW-1185">Reference proteome</keyword>
<dbReference type="InterPro" id="IPR030192">
    <property type="entry name" value="YbdG"/>
</dbReference>